<feature type="region of interest" description="Disordered" evidence="1">
    <location>
        <begin position="35"/>
        <end position="57"/>
    </location>
</feature>
<name>A0A0E0J146_ORYNI</name>
<feature type="chain" id="PRO_5002363396" evidence="2">
    <location>
        <begin position="24"/>
        <end position="108"/>
    </location>
</feature>
<dbReference type="Gramene" id="ONIVA11G10670.1">
    <property type="protein sequence ID" value="ONIVA11G10670.1"/>
    <property type="gene ID" value="ONIVA11G10670"/>
</dbReference>
<dbReference type="HOGENOM" id="CLU_2201215_0_0_1"/>
<evidence type="ECO:0000313" key="3">
    <source>
        <dbReference type="EnsemblPlants" id="ONIVA11G10670.1"/>
    </source>
</evidence>
<accession>A0A0E0J146</accession>
<keyword evidence="4" id="KW-1185">Reference proteome</keyword>
<protein>
    <submittedName>
        <fullName evidence="3">Uncharacterized protein</fullName>
    </submittedName>
</protein>
<feature type="signal peptide" evidence="2">
    <location>
        <begin position="1"/>
        <end position="23"/>
    </location>
</feature>
<dbReference type="AlphaFoldDB" id="A0A0E0J146"/>
<sequence>MAHPAGSIQIHLCLALLSLGAEAVGDSARGEAAAQAGRRRAKGGVGGASSFEATRSSRHDLHRCSKLRGGQICLPRPLTGDVLEYRWGLLGCNSWRTAWVMAVVPTEW</sequence>
<evidence type="ECO:0000256" key="1">
    <source>
        <dbReference type="SAM" id="MobiDB-lite"/>
    </source>
</evidence>
<dbReference type="EnsemblPlants" id="ONIVA11G10670.1">
    <property type="protein sequence ID" value="ONIVA11G10670.1"/>
    <property type="gene ID" value="ONIVA11G10670"/>
</dbReference>
<reference evidence="3" key="2">
    <citation type="submission" date="2018-04" db="EMBL/GenBank/DDBJ databases">
        <title>OnivRS2 (Oryza nivara Reference Sequence Version 2).</title>
        <authorList>
            <person name="Zhang J."/>
            <person name="Kudrna D."/>
            <person name="Lee S."/>
            <person name="Talag J."/>
            <person name="Rajasekar S."/>
            <person name="Welchert J."/>
            <person name="Hsing Y.-I."/>
            <person name="Wing R.A."/>
        </authorList>
    </citation>
    <scope>NUCLEOTIDE SEQUENCE [LARGE SCALE GENOMIC DNA]</scope>
    <source>
        <strain evidence="3">SL10</strain>
    </source>
</reference>
<dbReference type="Proteomes" id="UP000006591">
    <property type="component" value="Chromosome 11"/>
</dbReference>
<dbReference type="OMA" id="GQICLPR"/>
<reference evidence="3" key="1">
    <citation type="submission" date="2015-04" db="UniProtKB">
        <authorList>
            <consortium name="EnsemblPlants"/>
        </authorList>
    </citation>
    <scope>IDENTIFICATION</scope>
    <source>
        <strain evidence="3">SL10</strain>
    </source>
</reference>
<keyword evidence="2" id="KW-0732">Signal</keyword>
<proteinExistence type="predicted"/>
<organism evidence="3">
    <name type="scientific">Oryza nivara</name>
    <name type="common">Indian wild rice</name>
    <name type="synonym">Oryza sativa f. spontanea</name>
    <dbReference type="NCBI Taxonomy" id="4536"/>
    <lineage>
        <taxon>Eukaryota</taxon>
        <taxon>Viridiplantae</taxon>
        <taxon>Streptophyta</taxon>
        <taxon>Embryophyta</taxon>
        <taxon>Tracheophyta</taxon>
        <taxon>Spermatophyta</taxon>
        <taxon>Magnoliopsida</taxon>
        <taxon>Liliopsida</taxon>
        <taxon>Poales</taxon>
        <taxon>Poaceae</taxon>
        <taxon>BOP clade</taxon>
        <taxon>Oryzoideae</taxon>
        <taxon>Oryzeae</taxon>
        <taxon>Oryzinae</taxon>
        <taxon>Oryza</taxon>
    </lineage>
</organism>
<evidence type="ECO:0000256" key="2">
    <source>
        <dbReference type="SAM" id="SignalP"/>
    </source>
</evidence>
<evidence type="ECO:0000313" key="4">
    <source>
        <dbReference type="Proteomes" id="UP000006591"/>
    </source>
</evidence>